<protein>
    <submittedName>
        <fullName evidence="1">Uncharacterized protein</fullName>
    </submittedName>
</protein>
<accession>A0A4W5RVX5</accession>
<dbReference type="GeneTree" id="ENSGT00960000190507"/>
<dbReference type="Gene3D" id="3.40.50.1580">
    <property type="entry name" value="Nucleoside phosphorylase domain"/>
    <property type="match status" value="1"/>
</dbReference>
<reference evidence="2" key="1">
    <citation type="submission" date="2018-06" db="EMBL/GenBank/DDBJ databases">
        <title>Genome assembly of Danube salmon.</title>
        <authorList>
            <person name="Macqueen D.J."/>
            <person name="Gundappa M.K."/>
        </authorList>
    </citation>
    <scope>NUCLEOTIDE SEQUENCE [LARGE SCALE GENOMIC DNA]</scope>
</reference>
<keyword evidence="2" id="KW-1185">Reference proteome</keyword>
<dbReference type="Ensembl" id="ENSHHUT00000093237.1">
    <property type="protein sequence ID" value="ENSHHUP00000090433.1"/>
    <property type="gene ID" value="ENSHHUG00000052213.1"/>
</dbReference>
<reference evidence="1" key="2">
    <citation type="submission" date="2025-08" db="UniProtKB">
        <authorList>
            <consortium name="Ensembl"/>
        </authorList>
    </citation>
    <scope>IDENTIFICATION</scope>
</reference>
<dbReference type="AlphaFoldDB" id="A0A4W5RVX5"/>
<dbReference type="Proteomes" id="UP000314982">
    <property type="component" value="Unassembled WGS sequence"/>
</dbReference>
<dbReference type="GO" id="GO:0003824">
    <property type="term" value="F:catalytic activity"/>
    <property type="evidence" value="ECO:0007669"/>
    <property type="project" value="InterPro"/>
</dbReference>
<proteinExistence type="predicted"/>
<name>A0A4W5RVX5_9TELE</name>
<evidence type="ECO:0000313" key="1">
    <source>
        <dbReference type="Ensembl" id="ENSHHUP00000090433.1"/>
    </source>
</evidence>
<dbReference type="GO" id="GO:0009116">
    <property type="term" value="P:nucleoside metabolic process"/>
    <property type="evidence" value="ECO:0007669"/>
    <property type="project" value="InterPro"/>
</dbReference>
<dbReference type="InterPro" id="IPR035994">
    <property type="entry name" value="Nucleoside_phosphorylase_sf"/>
</dbReference>
<reference evidence="1" key="3">
    <citation type="submission" date="2025-09" db="UniProtKB">
        <authorList>
            <consortium name="Ensembl"/>
        </authorList>
    </citation>
    <scope>IDENTIFICATION</scope>
</reference>
<organism evidence="1 2">
    <name type="scientific">Hucho hucho</name>
    <name type="common">huchen</name>
    <dbReference type="NCBI Taxonomy" id="62062"/>
    <lineage>
        <taxon>Eukaryota</taxon>
        <taxon>Metazoa</taxon>
        <taxon>Chordata</taxon>
        <taxon>Craniata</taxon>
        <taxon>Vertebrata</taxon>
        <taxon>Euteleostomi</taxon>
        <taxon>Actinopterygii</taxon>
        <taxon>Neopterygii</taxon>
        <taxon>Teleostei</taxon>
        <taxon>Protacanthopterygii</taxon>
        <taxon>Salmoniformes</taxon>
        <taxon>Salmonidae</taxon>
        <taxon>Salmoninae</taxon>
        <taxon>Hucho</taxon>
    </lineage>
</organism>
<sequence>GVTTVPGSNPGCITSSCDWDTVNVHNPHLDGMKDDILYHFNLGTSTHNLPAMFGDVKVRLLMDSLGY</sequence>
<evidence type="ECO:0000313" key="2">
    <source>
        <dbReference type="Proteomes" id="UP000314982"/>
    </source>
</evidence>
<dbReference type="STRING" id="62062.ENSHHUP00000090433"/>